<gene>
    <name evidence="2" type="ORF">THAOC_24992</name>
</gene>
<feature type="compositionally biased region" description="Basic and acidic residues" evidence="1">
    <location>
        <begin position="1"/>
        <end position="18"/>
    </location>
</feature>
<feature type="non-terminal residue" evidence="2">
    <location>
        <position position="1"/>
    </location>
</feature>
<dbReference type="SUPFAM" id="SSF49899">
    <property type="entry name" value="Concanavalin A-like lectins/glucanases"/>
    <property type="match status" value="1"/>
</dbReference>
<dbReference type="EMBL" id="AGNL01034383">
    <property type="protein sequence ID" value="EJK55289.1"/>
    <property type="molecule type" value="Genomic_DNA"/>
</dbReference>
<proteinExistence type="predicted"/>
<reference evidence="2 3" key="1">
    <citation type="journal article" date="2012" name="Genome Biol.">
        <title>Genome and low-iron response of an oceanic diatom adapted to chronic iron limitation.</title>
        <authorList>
            <person name="Lommer M."/>
            <person name="Specht M."/>
            <person name="Roy A.S."/>
            <person name="Kraemer L."/>
            <person name="Andreson R."/>
            <person name="Gutowska M.A."/>
            <person name="Wolf J."/>
            <person name="Bergner S.V."/>
            <person name="Schilhabel M.B."/>
            <person name="Klostermeier U.C."/>
            <person name="Beiko R.G."/>
            <person name="Rosenstiel P."/>
            <person name="Hippler M."/>
            <person name="Laroche J."/>
        </authorList>
    </citation>
    <scope>NUCLEOTIDE SEQUENCE [LARGE SCALE GENOMIC DNA]</scope>
    <source>
        <strain evidence="2 3">CCMP1005</strain>
    </source>
</reference>
<accession>K0RSH1</accession>
<sequence length="389" mass="42550">SRKRGADDERPIDSKRAEPLSNSTLLEALDNDLLIRCASYLDADGLARLGRASTAFGTPQAGQQRSLANEAAHQRFQRSATDEERGCLPKHDDESDIGLYRALEQLREPLSFDELAGYGFGLQEHHPARITCTGRGHWSTAVSGHAMRGGRHFVEFAITSIDQYASIYLGVIRPVSLTNGIDLDADWRGDVDPVLVTSRSKPAVSEKLRSQRTSKWGDSDIHCCVLHCIYNCWNGHCHGTDWDTKVTNDDWQGLEGLVGSGTIGLLLDLDEGTLSVFKNNRRLGVTKRGGLSGEYCWFVSVYSNIHPARSLTMSGGPRGDVRHGIAATEEGLIQGGRCGKASNLEGIEAAFQKAADGKWPRTAEGYFCPICFLSVELPPGIIQWSTFAT</sequence>
<feature type="compositionally biased region" description="Polar residues" evidence="1">
    <location>
        <begin position="57"/>
        <end position="67"/>
    </location>
</feature>
<feature type="region of interest" description="Disordered" evidence="1">
    <location>
        <begin position="57"/>
        <end position="91"/>
    </location>
</feature>
<evidence type="ECO:0000313" key="3">
    <source>
        <dbReference type="Proteomes" id="UP000266841"/>
    </source>
</evidence>
<evidence type="ECO:0000313" key="2">
    <source>
        <dbReference type="EMBL" id="EJK55289.1"/>
    </source>
</evidence>
<feature type="region of interest" description="Disordered" evidence="1">
    <location>
        <begin position="1"/>
        <end position="20"/>
    </location>
</feature>
<dbReference type="InterPro" id="IPR043136">
    <property type="entry name" value="B30.2/SPRY_sf"/>
</dbReference>
<dbReference type="OrthoDB" id="5951542at2759"/>
<dbReference type="InterPro" id="IPR013320">
    <property type="entry name" value="ConA-like_dom_sf"/>
</dbReference>
<protein>
    <recommendedName>
        <fullName evidence="4">SPRY domain-containing protein</fullName>
    </recommendedName>
</protein>
<keyword evidence="3" id="KW-1185">Reference proteome</keyword>
<feature type="compositionally biased region" description="Basic and acidic residues" evidence="1">
    <location>
        <begin position="80"/>
        <end position="91"/>
    </location>
</feature>
<name>K0RSH1_THAOC</name>
<dbReference type="Gene3D" id="2.60.120.920">
    <property type="match status" value="1"/>
</dbReference>
<dbReference type="AlphaFoldDB" id="K0RSH1"/>
<evidence type="ECO:0000256" key="1">
    <source>
        <dbReference type="SAM" id="MobiDB-lite"/>
    </source>
</evidence>
<organism evidence="2 3">
    <name type="scientific">Thalassiosira oceanica</name>
    <name type="common">Marine diatom</name>
    <dbReference type="NCBI Taxonomy" id="159749"/>
    <lineage>
        <taxon>Eukaryota</taxon>
        <taxon>Sar</taxon>
        <taxon>Stramenopiles</taxon>
        <taxon>Ochrophyta</taxon>
        <taxon>Bacillariophyta</taxon>
        <taxon>Coscinodiscophyceae</taxon>
        <taxon>Thalassiosirophycidae</taxon>
        <taxon>Thalassiosirales</taxon>
        <taxon>Thalassiosiraceae</taxon>
        <taxon>Thalassiosira</taxon>
    </lineage>
</organism>
<dbReference type="Proteomes" id="UP000266841">
    <property type="component" value="Unassembled WGS sequence"/>
</dbReference>
<evidence type="ECO:0008006" key="4">
    <source>
        <dbReference type="Google" id="ProtNLM"/>
    </source>
</evidence>
<comment type="caution">
    <text evidence="2">The sequence shown here is derived from an EMBL/GenBank/DDBJ whole genome shotgun (WGS) entry which is preliminary data.</text>
</comment>